<dbReference type="Proteomes" id="UP001291309">
    <property type="component" value="Unassembled WGS sequence"/>
</dbReference>
<dbReference type="PANTHER" id="PTHR31302">
    <property type="entry name" value="TRANSMEMBRANE PROTEIN WITH METALLOPHOSPHOESTERASE DOMAIN-RELATED"/>
    <property type="match status" value="1"/>
</dbReference>
<accession>A0ABU5H959</accession>
<dbReference type="InterPro" id="IPR004843">
    <property type="entry name" value="Calcineurin-like_PHP"/>
</dbReference>
<reference evidence="4 5" key="1">
    <citation type="submission" date="2023-12" db="EMBL/GenBank/DDBJ databases">
        <title>the genome sequence of Hyalangium sp. s54d21.</title>
        <authorList>
            <person name="Zhang X."/>
        </authorList>
    </citation>
    <scope>NUCLEOTIDE SEQUENCE [LARGE SCALE GENOMIC DNA]</scope>
    <source>
        <strain evidence="5">s54d21</strain>
    </source>
</reference>
<dbReference type="EMBL" id="JAXIVS010000010">
    <property type="protein sequence ID" value="MDY7230018.1"/>
    <property type="molecule type" value="Genomic_DNA"/>
</dbReference>
<feature type="domain" description="Calcineurin-like phosphoesterase" evidence="3">
    <location>
        <begin position="75"/>
        <end position="234"/>
    </location>
</feature>
<dbReference type="InterPro" id="IPR051158">
    <property type="entry name" value="Metallophosphoesterase_sf"/>
</dbReference>
<dbReference type="InterPro" id="IPR029052">
    <property type="entry name" value="Metallo-depent_PP-like"/>
</dbReference>
<protein>
    <submittedName>
        <fullName evidence="4">Metallophosphoesterase</fullName>
    </submittedName>
</protein>
<dbReference type="SUPFAM" id="SSF56300">
    <property type="entry name" value="Metallo-dependent phosphatases"/>
    <property type="match status" value="1"/>
</dbReference>
<name>A0ABU5H959_9BACT</name>
<dbReference type="Pfam" id="PF00149">
    <property type="entry name" value="Metallophos"/>
    <property type="match status" value="1"/>
</dbReference>
<sequence>MRLRLSRRFATRATASTAHTSSGSHGLALARNEVVARYGEDPLRSEVERLRWRDHFALNEYVLDIPGLHPEHDGLRVAQLSDIHVGQATSDVRIRRAVAAVNASAPDLIFLTGDYVTHSPKPLPRVREVLSGLAGPVFVVLGNHDHWVNAPYIREGFERLGYTVLQNEHRVVHVRGAPATVLGIDDGRTGRDDVEATFRGAPTTGTRLVLAHTPPTVEKLPPYAGLVQFSGHTHGGQFVVRGLTEKLFRRAGQPYIRGHYAVRGNQLYVNQGLGFGFGGPYLRRGTEPEVAFFTLRAAPALQPVA</sequence>
<evidence type="ECO:0000313" key="4">
    <source>
        <dbReference type="EMBL" id="MDY7230018.1"/>
    </source>
</evidence>
<dbReference type="PANTHER" id="PTHR31302:SF31">
    <property type="entry name" value="PHOSPHODIESTERASE YAEI"/>
    <property type="match status" value="1"/>
</dbReference>
<evidence type="ECO:0000256" key="1">
    <source>
        <dbReference type="ARBA" id="ARBA00022723"/>
    </source>
</evidence>
<comment type="caution">
    <text evidence="4">The sequence shown here is derived from an EMBL/GenBank/DDBJ whole genome shotgun (WGS) entry which is preliminary data.</text>
</comment>
<keyword evidence="5" id="KW-1185">Reference proteome</keyword>
<keyword evidence="1" id="KW-0479">Metal-binding</keyword>
<dbReference type="RefSeq" id="WP_321548742.1">
    <property type="nucleotide sequence ID" value="NZ_JAXIVS010000010.1"/>
</dbReference>
<gene>
    <name evidence="4" type="ORF">SYV04_26730</name>
</gene>
<keyword evidence="2" id="KW-0378">Hydrolase</keyword>
<evidence type="ECO:0000256" key="2">
    <source>
        <dbReference type="ARBA" id="ARBA00022801"/>
    </source>
</evidence>
<proteinExistence type="predicted"/>
<organism evidence="4 5">
    <name type="scientific">Hyalangium rubrum</name>
    <dbReference type="NCBI Taxonomy" id="3103134"/>
    <lineage>
        <taxon>Bacteria</taxon>
        <taxon>Pseudomonadati</taxon>
        <taxon>Myxococcota</taxon>
        <taxon>Myxococcia</taxon>
        <taxon>Myxococcales</taxon>
        <taxon>Cystobacterineae</taxon>
        <taxon>Archangiaceae</taxon>
        <taxon>Hyalangium</taxon>
    </lineage>
</organism>
<evidence type="ECO:0000259" key="3">
    <source>
        <dbReference type="Pfam" id="PF00149"/>
    </source>
</evidence>
<evidence type="ECO:0000313" key="5">
    <source>
        <dbReference type="Proteomes" id="UP001291309"/>
    </source>
</evidence>
<dbReference type="Gene3D" id="3.60.21.10">
    <property type="match status" value="1"/>
</dbReference>